<dbReference type="SUPFAM" id="SSF47459">
    <property type="entry name" value="HLH, helix-loop-helix DNA-binding domain"/>
    <property type="match status" value="1"/>
</dbReference>
<evidence type="ECO:0000313" key="3">
    <source>
        <dbReference type="EMBL" id="KAF1991337.1"/>
    </source>
</evidence>
<reference evidence="3" key="1">
    <citation type="journal article" date="2020" name="Stud. Mycol.">
        <title>101 Dothideomycetes genomes: a test case for predicting lifestyles and emergence of pathogens.</title>
        <authorList>
            <person name="Haridas S."/>
            <person name="Albert R."/>
            <person name="Binder M."/>
            <person name="Bloem J."/>
            <person name="Labutti K."/>
            <person name="Salamov A."/>
            <person name="Andreopoulos B."/>
            <person name="Baker S."/>
            <person name="Barry K."/>
            <person name="Bills G."/>
            <person name="Bluhm B."/>
            <person name="Cannon C."/>
            <person name="Castanera R."/>
            <person name="Culley D."/>
            <person name="Daum C."/>
            <person name="Ezra D."/>
            <person name="Gonzalez J."/>
            <person name="Henrissat B."/>
            <person name="Kuo A."/>
            <person name="Liang C."/>
            <person name="Lipzen A."/>
            <person name="Lutzoni F."/>
            <person name="Magnuson J."/>
            <person name="Mondo S."/>
            <person name="Nolan M."/>
            <person name="Ohm R."/>
            <person name="Pangilinan J."/>
            <person name="Park H.-J."/>
            <person name="Ramirez L."/>
            <person name="Alfaro M."/>
            <person name="Sun H."/>
            <person name="Tritt A."/>
            <person name="Yoshinaga Y."/>
            <person name="Zwiers L.-H."/>
            <person name="Turgeon B."/>
            <person name="Goodwin S."/>
            <person name="Spatafora J."/>
            <person name="Crous P."/>
            <person name="Grigoriev I."/>
        </authorList>
    </citation>
    <scope>NUCLEOTIDE SEQUENCE</scope>
    <source>
        <strain evidence="3">CBS 113979</strain>
    </source>
</reference>
<dbReference type="InterPro" id="IPR036638">
    <property type="entry name" value="HLH_DNA-bd_sf"/>
</dbReference>
<dbReference type="AlphaFoldDB" id="A0A6G1HE35"/>
<evidence type="ECO:0000256" key="1">
    <source>
        <dbReference type="SAM" id="MobiDB-lite"/>
    </source>
</evidence>
<feature type="compositionally biased region" description="Basic residues" evidence="1">
    <location>
        <begin position="421"/>
        <end position="434"/>
    </location>
</feature>
<dbReference type="OrthoDB" id="5778525at2759"/>
<gene>
    <name evidence="3" type="ORF">K402DRAFT_123311</name>
</gene>
<dbReference type="InterPro" id="IPR011598">
    <property type="entry name" value="bHLH_dom"/>
</dbReference>
<dbReference type="Gene3D" id="4.10.280.10">
    <property type="entry name" value="Helix-loop-helix DNA-binding domain"/>
    <property type="match status" value="1"/>
</dbReference>
<feature type="region of interest" description="Disordered" evidence="1">
    <location>
        <begin position="419"/>
        <end position="543"/>
    </location>
</feature>
<feature type="domain" description="BHLH" evidence="2">
    <location>
        <begin position="532"/>
        <end position="583"/>
    </location>
</feature>
<feature type="region of interest" description="Disordered" evidence="1">
    <location>
        <begin position="262"/>
        <end position="283"/>
    </location>
</feature>
<protein>
    <recommendedName>
        <fullName evidence="2">BHLH domain-containing protein</fullName>
    </recommendedName>
</protein>
<feature type="compositionally biased region" description="Polar residues" evidence="1">
    <location>
        <begin position="463"/>
        <end position="504"/>
    </location>
</feature>
<evidence type="ECO:0000259" key="2">
    <source>
        <dbReference type="PROSITE" id="PS50888"/>
    </source>
</evidence>
<proteinExistence type="predicted"/>
<evidence type="ECO:0000313" key="4">
    <source>
        <dbReference type="Proteomes" id="UP000800041"/>
    </source>
</evidence>
<keyword evidence="4" id="KW-1185">Reference proteome</keyword>
<feature type="region of interest" description="Disordered" evidence="1">
    <location>
        <begin position="341"/>
        <end position="364"/>
    </location>
</feature>
<feature type="compositionally biased region" description="Basic and acidic residues" evidence="1">
    <location>
        <begin position="523"/>
        <end position="543"/>
    </location>
</feature>
<dbReference type="Proteomes" id="UP000800041">
    <property type="component" value="Unassembled WGS sequence"/>
</dbReference>
<organism evidence="3 4">
    <name type="scientific">Aulographum hederae CBS 113979</name>
    <dbReference type="NCBI Taxonomy" id="1176131"/>
    <lineage>
        <taxon>Eukaryota</taxon>
        <taxon>Fungi</taxon>
        <taxon>Dikarya</taxon>
        <taxon>Ascomycota</taxon>
        <taxon>Pezizomycotina</taxon>
        <taxon>Dothideomycetes</taxon>
        <taxon>Pleosporomycetidae</taxon>
        <taxon>Aulographales</taxon>
        <taxon>Aulographaceae</taxon>
    </lineage>
</organism>
<name>A0A6G1HE35_9PEZI</name>
<feature type="compositionally biased region" description="Low complexity" evidence="1">
    <location>
        <begin position="271"/>
        <end position="282"/>
    </location>
</feature>
<dbReference type="EMBL" id="ML977139">
    <property type="protein sequence ID" value="KAF1991337.1"/>
    <property type="molecule type" value="Genomic_DNA"/>
</dbReference>
<accession>A0A6G1HE35</accession>
<dbReference type="GO" id="GO:0046983">
    <property type="term" value="F:protein dimerization activity"/>
    <property type="evidence" value="ECO:0007669"/>
    <property type="project" value="InterPro"/>
</dbReference>
<sequence length="625" mass="68453">MAHAPHHKQNSPTDFDSLDDFTMLAHQPLLNNDDSLFLEEWFDKYPTGFGALEDPTHQTSQFASSRHEHLINEPPPNVHAVRSESVPQNSGAQQFQYGAGARAASQQQQQQDIMRSSSTHSFRHDQQFMQPNQPGMYSSASMDSVFPAASATAFHGLPSTSSDVLDAASVLMRNPQSNPYGLAASQGGASSSQNFLSFNTTSFAPSAMTTTSTSHAEPVAFGYIPLAHNEDSVSTNYSFTMPTTQQGVPANDMDDLVSPMSTTNQNDNFRTANATPTNSTSNISDAPTPGFLGLQPIPESSQPNSAMDQKFSTPNMYQQVFRWDMAEVASILSKNGFPPNMPASSQSEAMRQIQMAQGSDSSQVQAQLRKFEYGSDTHFQRGGFQPPSNHQTEKDIVARITHNVPIDIVTEAIGLAQQRAGGKRKSSASAHQRRVSSAQIKRQSGDADEDDDTEHQRKRPRTTDGSRQSGHARTSSNNSENPSDFGSDTLSNHNNHARLSSLDPSQPHRVRSSRRRNSAASKKPRENLTDEQKRQNHILSEQKRRTVIRQHFEVLCDRTPNLREGGFSKAGTLMEIERFVKREREVVEALEGLLGPVLLGKGMNVEDSLAEIQFPAAEGAGGGNG</sequence>
<dbReference type="PROSITE" id="PS50888">
    <property type="entry name" value="BHLH"/>
    <property type="match status" value="1"/>
</dbReference>
<feature type="compositionally biased region" description="Basic residues" evidence="1">
    <location>
        <begin position="508"/>
        <end position="517"/>
    </location>
</feature>
<feature type="compositionally biased region" description="Polar residues" evidence="1">
    <location>
        <begin position="342"/>
        <end position="364"/>
    </location>
</feature>